<feature type="region of interest" description="Disordered" evidence="1">
    <location>
        <begin position="1"/>
        <end position="31"/>
    </location>
</feature>
<proteinExistence type="predicted"/>
<sequence length="31" mass="3766">MCKRTMSLPKSYSDQEHRKETAPTNHIWKMM</sequence>
<dbReference type="EMBL" id="WIXE01005337">
    <property type="protein sequence ID" value="KAK5982269.1"/>
    <property type="molecule type" value="Genomic_DNA"/>
</dbReference>
<evidence type="ECO:0000313" key="2">
    <source>
        <dbReference type="EMBL" id="KAK5982269.1"/>
    </source>
</evidence>
<dbReference type="AlphaFoldDB" id="A0AAN8FRW4"/>
<organism evidence="2 3">
    <name type="scientific">Trichostrongylus colubriformis</name>
    <name type="common">Black scour worm</name>
    <dbReference type="NCBI Taxonomy" id="6319"/>
    <lineage>
        <taxon>Eukaryota</taxon>
        <taxon>Metazoa</taxon>
        <taxon>Ecdysozoa</taxon>
        <taxon>Nematoda</taxon>
        <taxon>Chromadorea</taxon>
        <taxon>Rhabditida</taxon>
        <taxon>Rhabditina</taxon>
        <taxon>Rhabditomorpha</taxon>
        <taxon>Strongyloidea</taxon>
        <taxon>Trichostrongylidae</taxon>
        <taxon>Trichostrongylus</taxon>
    </lineage>
</organism>
<dbReference type="Proteomes" id="UP001331761">
    <property type="component" value="Unassembled WGS sequence"/>
</dbReference>
<name>A0AAN8FRW4_TRICO</name>
<protein>
    <submittedName>
        <fullName evidence="2">Uncharacterized protein</fullName>
    </submittedName>
</protein>
<reference evidence="2 3" key="1">
    <citation type="submission" date="2019-10" db="EMBL/GenBank/DDBJ databases">
        <title>Assembly and Annotation for the nematode Trichostrongylus colubriformis.</title>
        <authorList>
            <person name="Martin J."/>
        </authorList>
    </citation>
    <scope>NUCLEOTIDE SEQUENCE [LARGE SCALE GENOMIC DNA]</scope>
    <source>
        <strain evidence="2">G859</strain>
        <tissue evidence="2">Whole worm</tissue>
    </source>
</reference>
<evidence type="ECO:0000313" key="3">
    <source>
        <dbReference type="Proteomes" id="UP001331761"/>
    </source>
</evidence>
<accession>A0AAN8FRW4</accession>
<comment type="caution">
    <text evidence="2">The sequence shown here is derived from an EMBL/GenBank/DDBJ whole genome shotgun (WGS) entry which is preliminary data.</text>
</comment>
<gene>
    <name evidence="2" type="ORF">GCK32_022148</name>
</gene>
<evidence type="ECO:0000256" key="1">
    <source>
        <dbReference type="SAM" id="MobiDB-lite"/>
    </source>
</evidence>
<keyword evidence="3" id="KW-1185">Reference proteome</keyword>